<dbReference type="PANTHER" id="PTHR11070">
    <property type="entry name" value="UVRD / RECB / PCRA DNA HELICASE FAMILY MEMBER"/>
    <property type="match status" value="1"/>
</dbReference>
<dbReference type="Proteomes" id="UP000441586">
    <property type="component" value="Unassembled WGS sequence"/>
</dbReference>
<dbReference type="InterPro" id="IPR014016">
    <property type="entry name" value="UvrD-like_ATP-bd"/>
</dbReference>
<keyword evidence="1 5" id="KW-0547">Nucleotide-binding</keyword>
<organism evidence="7 8">
    <name type="scientific">Parasedimentitalea maritima</name>
    <dbReference type="NCBI Taxonomy" id="2578117"/>
    <lineage>
        <taxon>Bacteria</taxon>
        <taxon>Pseudomonadati</taxon>
        <taxon>Pseudomonadota</taxon>
        <taxon>Alphaproteobacteria</taxon>
        <taxon>Rhodobacterales</taxon>
        <taxon>Paracoccaceae</taxon>
        <taxon>Parasedimentitalea</taxon>
    </lineage>
</organism>
<protein>
    <submittedName>
        <fullName evidence="7">AAA family ATPase</fullName>
    </submittedName>
</protein>
<comment type="caution">
    <text evidence="7">The sequence shown here is derived from an EMBL/GenBank/DDBJ whole genome shotgun (WGS) entry which is preliminary data.</text>
</comment>
<dbReference type="AlphaFoldDB" id="A0A6A4RDX3"/>
<evidence type="ECO:0000313" key="8">
    <source>
        <dbReference type="Proteomes" id="UP000441586"/>
    </source>
</evidence>
<evidence type="ECO:0000259" key="6">
    <source>
        <dbReference type="PROSITE" id="PS51198"/>
    </source>
</evidence>
<dbReference type="Gene3D" id="3.40.50.300">
    <property type="entry name" value="P-loop containing nucleotide triphosphate hydrolases"/>
    <property type="match status" value="2"/>
</dbReference>
<evidence type="ECO:0000256" key="5">
    <source>
        <dbReference type="PROSITE-ProRule" id="PRU00560"/>
    </source>
</evidence>
<keyword evidence="4 5" id="KW-0067">ATP-binding</keyword>
<evidence type="ECO:0000256" key="3">
    <source>
        <dbReference type="ARBA" id="ARBA00022806"/>
    </source>
</evidence>
<dbReference type="SUPFAM" id="SSF52540">
    <property type="entry name" value="P-loop containing nucleoside triphosphate hydrolases"/>
    <property type="match status" value="1"/>
</dbReference>
<dbReference type="Pfam" id="PF00580">
    <property type="entry name" value="UvrD-helicase"/>
    <property type="match status" value="2"/>
</dbReference>
<dbReference type="GO" id="GO:0016787">
    <property type="term" value="F:hydrolase activity"/>
    <property type="evidence" value="ECO:0007669"/>
    <property type="project" value="UniProtKB-UniRule"/>
</dbReference>
<name>A0A6A4RDX3_9RHOB</name>
<dbReference type="PROSITE" id="PS51198">
    <property type="entry name" value="UVRD_HELICASE_ATP_BIND"/>
    <property type="match status" value="1"/>
</dbReference>
<evidence type="ECO:0000313" key="7">
    <source>
        <dbReference type="EMBL" id="KAE9627998.1"/>
    </source>
</evidence>
<dbReference type="InterPro" id="IPR027417">
    <property type="entry name" value="P-loop_NTPase"/>
</dbReference>
<dbReference type="GO" id="GO:0003677">
    <property type="term" value="F:DNA binding"/>
    <property type="evidence" value="ECO:0007669"/>
    <property type="project" value="InterPro"/>
</dbReference>
<accession>A0A6A4RDX3</accession>
<feature type="binding site" evidence="5">
    <location>
        <begin position="21"/>
        <end position="28"/>
    </location>
    <ligand>
        <name>ATP</name>
        <dbReference type="ChEBI" id="CHEBI:30616"/>
    </ligand>
</feature>
<dbReference type="RefSeq" id="WP_158980718.1">
    <property type="nucleotide sequence ID" value="NZ_WSFO01000011.1"/>
</dbReference>
<dbReference type="GO" id="GO:0005524">
    <property type="term" value="F:ATP binding"/>
    <property type="evidence" value="ECO:0007669"/>
    <property type="project" value="UniProtKB-UniRule"/>
</dbReference>
<proteinExistence type="predicted"/>
<dbReference type="GO" id="GO:0003678">
    <property type="term" value="F:DNA helicase activity"/>
    <property type="evidence" value="ECO:0007669"/>
    <property type="project" value="InterPro"/>
</dbReference>
<evidence type="ECO:0000256" key="2">
    <source>
        <dbReference type="ARBA" id="ARBA00022801"/>
    </source>
</evidence>
<sequence>MKLTDKQQRVLDAEGNCLVLGGPGAGKTTISIMKAAAFVAAELKPEQHVLFLSFARATVSRVSEGIARDLKASKAVSSRIEVDTYHSFFWRILKGHGYLLNLPHSLELLLPADVAGVLSELRTTTDQSRDDGLLELTDEEKSVLEAVAFESGKIGFDLFAPLLADLLSKFPTIGDLVANRYPLIILDEFQDTSEEQWKIVKQLGSKSRCLALADPDQRIFDFIATNPERPNQFVEHFEAEEVDLGGYSHRNLHTDITLFGDDVLRGEFSQIAYEGVRLVGYHRIEARAHATLFSEVMQARKRAIVASGEAWSVAVLVPTKPLTKKMSDLFTQGLGKLPAIPHTAVIERDAAILSAHCIGNLLEKQSATENFERFVLQVASFYRGRSGSSPAKGHLKTANSFVADLQKRHNLRAEGKDLPANSKVKKMEQVYDEVLALTFTGDPLHDWVMVRSVLEKGCCVQLRDIAEEARNLRFLDRGKQLRFVLSEDWDGTAAYPSASDLTKEAFVQEHFATAGKPESGVVIMNLHKAKGKQFDETILFEDMPIIARGKGIVRNSGRFVRANEADDKLAQYRKNFRMAVTRSKYRTTVLTPNQDKCILINDLM</sequence>
<dbReference type="InterPro" id="IPR000212">
    <property type="entry name" value="DNA_helicase_UvrD/REP"/>
</dbReference>
<keyword evidence="2 5" id="KW-0378">Hydrolase</keyword>
<keyword evidence="3 5" id="KW-0347">Helicase</keyword>
<reference evidence="7 8" key="1">
    <citation type="submission" date="2019-12" db="EMBL/GenBank/DDBJ databases">
        <authorList>
            <person name="Zhang Y.-J."/>
        </authorList>
    </citation>
    <scope>NUCLEOTIDE SEQUENCE [LARGE SCALE GENOMIC DNA]</scope>
    <source>
        <strain evidence="7 8">H18S-6</strain>
    </source>
</reference>
<gene>
    <name evidence="7" type="ORF">GP644_18070</name>
</gene>
<feature type="domain" description="UvrD-like helicase ATP-binding" evidence="6">
    <location>
        <begin position="1"/>
        <end position="252"/>
    </location>
</feature>
<evidence type="ECO:0000256" key="4">
    <source>
        <dbReference type="ARBA" id="ARBA00022840"/>
    </source>
</evidence>
<evidence type="ECO:0000256" key="1">
    <source>
        <dbReference type="ARBA" id="ARBA00022741"/>
    </source>
</evidence>
<dbReference type="EMBL" id="WSFO01000011">
    <property type="protein sequence ID" value="KAE9627998.1"/>
    <property type="molecule type" value="Genomic_DNA"/>
</dbReference>